<comment type="domain">
    <text evidence="5">The QLQ domain and WRC domain may be involved in protein-protein interaction and DNA-binding, respectively.</text>
</comment>
<dbReference type="GO" id="GO:0099402">
    <property type="term" value="P:plant organ development"/>
    <property type="evidence" value="ECO:0007669"/>
    <property type="project" value="UniProtKB-ARBA"/>
</dbReference>
<keyword evidence="9" id="KW-1185">Reference proteome</keyword>
<evidence type="ECO:0000313" key="8">
    <source>
        <dbReference type="EMBL" id="EPS73373.1"/>
    </source>
</evidence>
<dbReference type="PANTHER" id="PTHR31602">
    <property type="entry name" value="GROWTH-REGULATING FACTOR 5"/>
    <property type="match status" value="1"/>
</dbReference>
<dbReference type="InterPro" id="IPR014978">
    <property type="entry name" value="Gln-Leu-Gln_QLQ"/>
</dbReference>
<evidence type="ECO:0000259" key="7">
    <source>
        <dbReference type="PROSITE" id="PS51667"/>
    </source>
</evidence>
<dbReference type="Pfam" id="PF08879">
    <property type="entry name" value="WRC"/>
    <property type="match status" value="1"/>
</dbReference>
<dbReference type="GO" id="GO:0005524">
    <property type="term" value="F:ATP binding"/>
    <property type="evidence" value="ECO:0007669"/>
    <property type="project" value="UniProtKB-UniRule"/>
</dbReference>
<dbReference type="InterPro" id="IPR014977">
    <property type="entry name" value="WRC_dom"/>
</dbReference>
<dbReference type="SMART" id="SM00951">
    <property type="entry name" value="QLQ"/>
    <property type="match status" value="1"/>
</dbReference>
<gene>
    <name evidence="8" type="ORF">M569_01383</name>
</gene>
<dbReference type="GO" id="GO:0005634">
    <property type="term" value="C:nucleus"/>
    <property type="evidence" value="ECO:0007669"/>
    <property type="project" value="UniProtKB-SubCell"/>
</dbReference>
<dbReference type="GO" id="GO:0006355">
    <property type="term" value="P:regulation of DNA-templated transcription"/>
    <property type="evidence" value="ECO:0007669"/>
    <property type="project" value="InterPro"/>
</dbReference>
<dbReference type="EMBL" id="AUSU01000442">
    <property type="protein sequence ID" value="EPS73373.1"/>
    <property type="molecule type" value="Genomic_DNA"/>
</dbReference>
<dbReference type="Proteomes" id="UP000015453">
    <property type="component" value="Unassembled WGS sequence"/>
</dbReference>
<feature type="non-terminal residue" evidence="8">
    <location>
        <position position="140"/>
    </location>
</feature>
<dbReference type="PROSITE" id="PS51667">
    <property type="entry name" value="WRC"/>
    <property type="match status" value="1"/>
</dbReference>
<organism evidence="8 9">
    <name type="scientific">Genlisea aurea</name>
    <dbReference type="NCBI Taxonomy" id="192259"/>
    <lineage>
        <taxon>Eukaryota</taxon>
        <taxon>Viridiplantae</taxon>
        <taxon>Streptophyta</taxon>
        <taxon>Embryophyta</taxon>
        <taxon>Tracheophyta</taxon>
        <taxon>Spermatophyta</taxon>
        <taxon>Magnoliopsida</taxon>
        <taxon>eudicotyledons</taxon>
        <taxon>Gunneridae</taxon>
        <taxon>Pentapetalae</taxon>
        <taxon>asterids</taxon>
        <taxon>lamiids</taxon>
        <taxon>Lamiales</taxon>
        <taxon>Lentibulariaceae</taxon>
        <taxon>Genlisea</taxon>
    </lineage>
</organism>
<dbReference type="PANTHER" id="PTHR31602:SF101">
    <property type="entry name" value="GROWTH-REGULATING FACTOR 7"/>
    <property type="match status" value="1"/>
</dbReference>
<feature type="domain" description="QLQ" evidence="6">
    <location>
        <begin position="23"/>
        <end position="58"/>
    </location>
</feature>
<dbReference type="OrthoDB" id="1927209at2759"/>
<evidence type="ECO:0000256" key="4">
    <source>
        <dbReference type="PROSITE-ProRule" id="PRU01002"/>
    </source>
</evidence>
<dbReference type="PROSITE" id="PS51666">
    <property type="entry name" value="QLQ"/>
    <property type="match status" value="1"/>
</dbReference>
<accession>S8EBU3</accession>
<keyword evidence="5" id="KW-0010">Activator</keyword>
<keyword evidence="3 4" id="KW-0539">Nucleus</keyword>
<sequence>MNKQLFDDFCYQSSGSAAAVEFPFTFAQWKELQIQAMIYKYMASSVPVPPELLYPLSRTSSSSPCKKIFLASFCLLRMRNRDLEPGRCKRTDGKKWRCSRDVAPHQKYCERHLHRGRPRSRKHVEVYTHRLLKEDGYFLQ</sequence>
<protein>
    <recommendedName>
        <fullName evidence="5">Growth-regulating factor</fullName>
    </recommendedName>
</protein>
<reference evidence="8 9" key="1">
    <citation type="journal article" date="2013" name="BMC Genomics">
        <title>The miniature genome of a carnivorous plant Genlisea aurea contains a low number of genes and short non-coding sequences.</title>
        <authorList>
            <person name="Leushkin E.V."/>
            <person name="Sutormin R.A."/>
            <person name="Nabieva E.R."/>
            <person name="Penin A.A."/>
            <person name="Kondrashov A.S."/>
            <person name="Logacheva M.D."/>
        </authorList>
    </citation>
    <scope>NUCLEOTIDE SEQUENCE [LARGE SCALE GENOMIC DNA]</scope>
</reference>
<keyword evidence="5" id="KW-0804">Transcription</keyword>
<comment type="caution">
    <text evidence="8">The sequence shown here is derived from an EMBL/GenBank/DDBJ whole genome shotgun (WGS) entry which is preliminary data.</text>
</comment>
<feature type="short sequence motif" description="Bipartite nuclear localization signal" evidence="4">
    <location>
        <begin position="87"/>
        <end position="97"/>
    </location>
</feature>
<name>S8EBU3_9LAMI</name>
<comment type="similarity">
    <text evidence="2 5">Belongs to the GRF family.</text>
</comment>
<dbReference type="InterPro" id="IPR031137">
    <property type="entry name" value="GRF"/>
</dbReference>
<comment type="function">
    <text evidence="5">Transcription activator.</text>
</comment>
<evidence type="ECO:0000256" key="5">
    <source>
        <dbReference type="RuleBase" id="RU367127"/>
    </source>
</evidence>
<dbReference type="Pfam" id="PF08880">
    <property type="entry name" value="QLQ"/>
    <property type="match status" value="1"/>
</dbReference>
<dbReference type="GO" id="GO:0006351">
    <property type="term" value="P:DNA-templated transcription"/>
    <property type="evidence" value="ECO:0007669"/>
    <property type="project" value="UniProtKB-UniRule"/>
</dbReference>
<keyword evidence="5" id="KW-0805">Transcription regulation</keyword>
<feature type="short sequence motif" description="Bipartite nuclear localization signal" evidence="4">
    <location>
        <begin position="115"/>
        <end position="122"/>
    </location>
</feature>
<evidence type="ECO:0000256" key="3">
    <source>
        <dbReference type="ARBA" id="ARBA00023242"/>
    </source>
</evidence>
<comment type="subcellular location">
    <subcellularLocation>
        <location evidence="1 4 5">Nucleus</location>
    </subcellularLocation>
</comment>
<feature type="domain" description="WRC" evidence="7">
    <location>
        <begin position="82"/>
        <end position="126"/>
    </location>
</feature>
<evidence type="ECO:0000256" key="1">
    <source>
        <dbReference type="ARBA" id="ARBA00004123"/>
    </source>
</evidence>
<dbReference type="AlphaFoldDB" id="S8EBU3"/>
<evidence type="ECO:0000259" key="6">
    <source>
        <dbReference type="PROSITE" id="PS51666"/>
    </source>
</evidence>
<evidence type="ECO:0000313" key="9">
    <source>
        <dbReference type="Proteomes" id="UP000015453"/>
    </source>
</evidence>
<proteinExistence type="inferred from homology"/>
<evidence type="ECO:0000256" key="2">
    <source>
        <dbReference type="ARBA" id="ARBA00008122"/>
    </source>
</evidence>